<dbReference type="InterPro" id="IPR001308">
    <property type="entry name" value="ETF_a/FixB"/>
</dbReference>
<reference evidence="3" key="1">
    <citation type="submission" date="2018-05" db="EMBL/GenBank/DDBJ databases">
        <authorList>
            <person name="Lanie J.A."/>
            <person name="Ng W.-L."/>
            <person name="Kazmierczak K.M."/>
            <person name="Andrzejewski T.M."/>
            <person name="Davidsen T.M."/>
            <person name="Wayne K.J."/>
            <person name="Tettelin H."/>
            <person name="Glass J.I."/>
            <person name="Rusch D."/>
            <person name="Podicherti R."/>
            <person name="Tsui H.-C.T."/>
            <person name="Winkler M.E."/>
        </authorList>
    </citation>
    <scope>NUCLEOTIDE SEQUENCE</scope>
</reference>
<dbReference type="GO" id="GO:0033539">
    <property type="term" value="P:fatty acid beta-oxidation using acyl-CoA dehydrogenase"/>
    <property type="evidence" value="ECO:0007669"/>
    <property type="project" value="TreeGrafter"/>
</dbReference>
<dbReference type="InterPro" id="IPR014729">
    <property type="entry name" value="Rossmann-like_a/b/a_fold"/>
</dbReference>
<comment type="similarity">
    <text evidence="1">Belongs to the ETF alpha-subunit/FixB family.</text>
</comment>
<dbReference type="GO" id="GO:0009055">
    <property type="term" value="F:electron transfer activity"/>
    <property type="evidence" value="ECO:0007669"/>
    <property type="project" value="InterPro"/>
</dbReference>
<proteinExistence type="inferred from homology"/>
<evidence type="ECO:0000259" key="2">
    <source>
        <dbReference type="SMART" id="SM00893"/>
    </source>
</evidence>
<dbReference type="CDD" id="cd01715">
    <property type="entry name" value="ETF_alpha"/>
    <property type="match status" value="1"/>
</dbReference>
<dbReference type="Gene3D" id="3.40.50.620">
    <property type="entry name" value="HUPs"/>
    <property type="match status" value="1"/>
</dbReference>
<dbReference type="PANTHER" id="PTHR43153">
    <property type="entry name" value="ELECTRON TRANSFER FLAVOPROTEIN ALPHA"/>
    <property type="match status" value="1"/>
</dbReference>
<feature type="domain" description="Electron transfer flavoprotein alpha/beta-subunit N-terminal" evidence="2">
    <location>
        <begin position="3"/>
        <end position="160"/>
    </location>
</feature>
<accession>A0A383CPD7</accession>
<evidence type="ECO:0000313" key="3">
    <source>
        <dbReference type="EMBL" id="SVE33890.1"/>
    </source>
</evidence>
<gene>
    <name evidence="3" type="ORF">METZ01_LOCUS486744</name>
</gene>
<dbReference type="SMART" id="SM00893">
    <property type="entry name" value="ETF"/>
    <property type="match status" value="1"/>
</dbReference>
<dbReference type="PANTHER" id="PTHR43153:SF1">
    <property type="entry name" value="ELECTRON TRANSFER FLAVOPROTEIN SUBUNIT ALPHA, MITOCHONDRIAL"/>
    <property type="match status" value="1"/>
</dbReference>
<dbReference type="InterPro" id="IPR014730">
    <property type="entry name" value="ETF_a/b_N"/>
</dbReference>
<dbReference type="AlphaFoldDB" id="A0A383CPD7"/>
<protein>
    <recommendedName>
        <fullName evidence="2">Electron transfer flavoprotein alpha/beta-subunit N-terminal domain-containing protein</fullName>
    </recommendedName>
</protein>
<dbReference type="Pfam" id="PF01012">
    <property type="entry name" value="ETF"/>
    <property type="match status" value="1"/>
</dbReference>
<sequence length="162" mass="18259">MKLFVFIQHDKDKINPVSLEALQGAQTIASQSNSTVTAIIFNSAVAETLTRYDIAEILVVDDMKLETYSPLCYLNAMEKLISEESPDALVFGHTYEARDWVPRLSARLDIPFISDCINVKMNDKLTLVRSVYQGKFNSDITINHDLYIMSFQSGAFKVDALK</sequence>
<feature type="non-terminal residue" evidence="3">
    <location>
        <position position="162"/>
    </location>
</feature>
<name>A0A383CPD7_9ZZZZ</name>
<dbReference type="SUPFAM" id="SSF52402">
    <property type="entry name" value="Adenine nucleotide alpha hydrolases-like"/>
    <property type="match status" value="1"/>
</dbReference>
<organism evidence="3">
    <name type="scientific">marine metagenome</name>
    <dbReference type="NCBI Taxonomy" id="408172"/>
    <lineage>
        <taxon>unclassified sequences</taxon>
        <taxon>metagenomes</taxon>
        <taxon>ecological metagenomes</taxon>
    </lineage>
</organism>
<dbReference type="EMBL" id="UINC01210436">
    <property type="protein sequence ID" value="SVE33890.1"/>
    <property type="molecule type" value="Genomic_DNA"/>
</dbReference>
<evidence type="ECO:0000256" key="1">
    <source>
        <dbReference type="ARBA" id="ARBA00005817"/>
    </source>
</evidence>
<dbReference type="InterPro" id="IPR033947">
    <property type="entry name" value="ETF_alpha_N"/>
</dbReference>
<dbReference type="GO" id="GO:0050660">
    <property type="term" value="F:flavin adenine dinucleotide binding"/>
    <property type="evidence" value="ECO:0007669"/>
    <property type="project" value="InterPro"/>
</dbReference>